<evidence type="ECO:0000313" key="1">
    <source>
        <dbReference type="Proteomes" id="UP000515123"/>
    </source>
</evidence>
<dbReference type="PANTHER" id="PTHR45835">
    <property type="entry name" value="YALI0A06105P"/>
    <property type="match status" value="1"/>
</dbReference>
<reference evidence="2" key="2">
    <citation type="submission" date="2025-08" db="UniProtKB">
        <authorList>
            <consortium name="RefSeq"/>
        </authorList>
    </citation>
    <scope>IDENTIFICATION</scope>
    <source>
        <tissue evidence="2">Leaf</tissue>
    </source>
</reference>
<accession>A0A6P5EKT6</accession>
<evidence type="ECO:0000313" key="2">
    <source>
        <dbReference type="RefSeq" id="XP_020082043.1"/>
    </source>
</evidence>
<dbReference type="RefSeq" id="XP_020082043.1">
    <property type="nucleotide sequence ID" value="XM_020226454.1"/>
</dbReference>
<organism evidence="1 2">
    <name type="scientific">Ananas comosus</name>
    <name type="common">Pineapple</name>
    <name type="synonym">Ananas ananas</name>
    <dbReference type="NCBI Taxonomy" id="4615"/>
    <lineage>
        <taxon>Eukaryota</taxon>
        <taxon>Viridiplantae</taxon>
        <taxon>Streptophyta</taxon>
        <taxon>Embryophyta</taxon>
        <taxon>Tracheophyta</taxon>
        <taxon>Spermatophyta</taxon>
        <taxon>Magnoliopsida</taxon>
        <taxon>Liliopsida</taxon>
        <taxon>Poales</taxon>
        <taxon>Bromeliaceae</taxon>
        <taxon>Bromelioideae</taxon>
        <taxon>Ananas</taxon>
    </lineage>
</organism>
<protein>
    <submittedName>
        <fullName evidence="2">Uncharacterized protein LOC109705704</fullName>
    </submittedName>
</protein>
<dbReference type="GeneID" id="109705704"/>
<proteinExistence type="predicted"/>
<gene>
    <name evidence="2" type="primary">LOC109705704</name>
</gene>
<keyword evidence="1" id="KW-1185">Reference proteome</keyword>
<reference evidence="1" key="1">
    <citation type="journal article" date="2015" name="Nat. Genet.">
        <title>The pineapple genome and the evolution of CAM photosynthesis.</title>
        <authorList>
            <person name="Ming R."/>
            <person name="VanBuren R."/>
            <person name="Wai C.M."/>
            <person name="Tang H."/>
            <person name="Schatz M.C."/>
            <person name="Bowers J.E."/>
            <person name="Lyons E."/>
            <person name="Wang M.L."/>
            <person name="Chen J."/>
            <person name="Biggers E."/>
            <person name="Zhang J."/>
            <person name="Huang L."/>
            <person name="Zhang L."/>
            <person name="Miao W."/>
            <person name="Zhang J."/>
            <person name="Ye Z."/>
            <person name="Miao C."/>
            <person name="Lin Z."/>
            <person name="Wang H."/>
            <person name="Zhou H."/>
            <person name="Yim W.C."/>
            <person name="Priest H.D."/>
            <person name="Zheng C."/>
            <person name="Woodhouse M."/>
            <person name="Edger P.P."/>
            <person name="Guyot R."/>
            <person name="Guo H.B."/>
            <person name="Guo H."/>
            <person name="Zheng G."/>
            <person name="Singh R."/>
            <person name="Sharma A."/>
            <person name="Min X."/>
            <person name="Zheng Y."/>
            <person name="Lee H."/>
            <person name="Gurtowski J."/>
            <person name="Sedlazeck F.J."/>
            <person name="Harkess A."/>
            <person name="McKain M.R."/>
            <person name="Liao Z."/>
            <person name="Fang J."/>
            <person name="Liu J."/>
            <person name="Zhang X."/>
            <person name="Zhang Q."/>
            <person name="Hu W."/>
            <person name="Qin Y."/>
            <person name="Wang K."/>
            <person name="Chen L.Y."/>
            <person name="Shirley N."/>
            <person name="Lin Y.R."/>
            <person name="Liu L.Y."/>
            <person name="Hernandez A.G."/>
            <person name="Wright C.L."/>
            <person name="Bulone V."/>
            <person name="Tuskan G.A."/>
            <person name="Heath K."/>
            <person name="Zee F."/>
            <person name="Moore P.H."/>
            <person name="Sunkar R."/>
            <person name="Leebens-Mack J.H."/>
            <person name="Mockler T."/>
            <person name="Bennetzen J.L."/>
            <person name="Freeling M."/>
            <person name="Sankoff D."/>
            <person name="Paterson A.H."/>
            <person name="Zhu X."/>
            <person name="Yang X."/>
            <person name="Smith J.A."/>
            <person name="Cushman J.C."/>
            <person name="Paull R.E."/>
            <person name="Yu Q."/>
        </authorList>
    </citation>
    <scope>NUCLEOTIDE SEQUENCE [LARGE SCALE GENOMIC DNA]</scope>
    <source>
        <strain evidence="1">cv. F153</strain>
    </source>
</reference>
<dbReference type="OrthoDB" id="784723at2759"/>
<dbReference type="AlphaFoldDB" id="A0A6P5EKT6"/>
<name>A0A6P5EKT6_ANACO</name>
<sequence length="181" mass="20708">MRQRRRLELLKDYDLTILYHPGKANVVADARSRKSVENLVTAITSQPLLQKEMQRFGLEVVAPEVVTILAALVVRPTLLERIKERQVDDSYLQKVWDNIDGGRAGDFGVGSDGALRFRNRLCVPKDDEVRKMKDMGKFVAQCLTCQQVKTERRFPAEKLQSLPIPVWKWEDIAMDFVVGLP</sequence>
<dbReference type="PANTHER" id="PTHR45835:SF99">
    <property type="entry name" value="CHROMO DOMAIN-CONTAINING PROTEIN-RELATED"/>
    <property type="match status" value="1"/>
</dbReference>
<dbReference type="Proteomes" id="UP000515123">
    <property type="component" value="Unplaced"/>
</dbReference>